<accession>A0AAW8NSJ3</accession>
<dbReference type="GO" id="GO:0003723">
    <property type="term" value="F:RNA binding"/>
    <property type="evidence" value="ECO:0007669"/>
    <property type="project" value="InterPro"/>
</dbReference>
<organism evidence="2 4">
    <name type="scientific">Shewanella fidelis</name>
    <dbReference type="NCBI Taxonomy" id="173509"/>
    <lineage>
        <taxon>Bacteria</taxon>
        <taxon>Pseudomonadati</taxon>
        <taxon>Pseudomonadota</taxon>
        <taxon>Gammaproteobacteria</taxon>
        <taxon>Alteromonadales</taxon>
        <taxon>Shewanellaceae</taxon>
        <taxon>Shewanella</taxon>
    </lineage>
</organism>
<keyword evidence="5" id="KW-1185">Reference proteome</keyword>
<dbReference type="InterPro" id="IPR050188">
    <property type="entry name" value="RluA_PseudoU_synthase"/>
</dbReference>
<sequence length="316" mass="35512">MSSTIRAAQASYVVLPATVSDKPTVLSFLISKFPAISAEVWYQRILDGKVHWQDGSLITPDSAFKPTARVYYYREVAQESMIPFAEQVLLQTDNFMLVFKPHFLPVSPSGNFINECLINRLRIKTGNQQIVAAHRLDRGTAGIMLMSVNAATRHDYHQLFKVGEIHKTYQAIAPLNNEIKTLIANDKLALPMAWTIKNRLVKSTPSFLMCISDGEANSHSEIRLIEVCDGYGLFELEPITGRTHQLRMHMMSLGMAIANDNFYPELQAKSADNFQQPLKLMAKRLRFIDPLSQVAVDKCCDGFVLAEEVAKLPPQI</sequence>
<reference evidence="2" key="2">
    <citation type="submission" date="2022-11" db="EMBL/GenBank/DDBJ databases">
        <title>Prophages regulate Shewanella fidelis motility and biofilm formation: implications for gut colonization dynamics in Ciona robusta.</title>
        <authorList>
            <person name="Natarajan O."/>
            <person name="Gibboney S.L."/>
            <person name="Young M.N."/>
            <person name="Lim S.J."/>
            <person name="Pluta N."/>
            <person name="Atkinson C.G.F."/>
            <person name="Leigh B.A."/>
            <person name="Liberti A."/>
            <person name="Kees E."/>
            <person name="Breitbart M."/>
            <person name="Gralnick J."/>
            <person name="Dishaw L.J."/>
        </authorList>
    </citation>
    <scope>NUCLEOTIDE SEQUENCE</scope>
    <source>
        <strain evidence="2">3313</strain>
    </source>
</reference>
<dbReference type="PANTHER" id="PTHR21600">
    <property type="entry name" value="MITOCHONDRIAL RNA PSEUDOURIDINE SYNTHASE"/>
    <property type="match status" value="1"/>
</dbReference>
<evidence type="ECO:0000313" key="2">
    <source>
        <dbReference type="EMBL" id="MDR8525260.1"/>
    </source>
</evidence>
<evidence type="ECO:0000313" key="3">
    <source>
        <dbReference type="EMBL" id="MDW4826518.1"/>
    </source>
</evidence>
<dbReference type="GO" id="GO:0000455">
    <property type="term" value="P:enzyme-directed rRNA pseudouridine synthesis"/>
    <property type="evidence" value="ECO:0007669"/>
    <property type="project" value="TreeGrafter"/>
</dbReference>
<dbReference type="EMBL" id="JAPMLE010000001">
    <property type="protein sequence ID" value="MDR8525260.1"/>
    <property type="molecule type" value="Genomic_DNA"/>
</dbReference>
<dbReference type="Gene3D" id="3.30.2350.10">
    <property type="entry name" value="Pseudouridine synthase"/>
    <property type="match status" value="1"/>
</dbReference>
<gene>
    <name evidence="2" type="ORF">OS133_16670</name>
    <name evidence="3" type="ORF">OS134_20830</name>
</gene>
<dbReference type="SUPFAM" id="SSF55120">
    <property type="entry name" value="Pseudouridine synthase"/>
    <property type="match status" value="1"/>
</dbReference>
<comment type="caution">
    <text evidence="2">The sequence shown here is derived from an EMBL/GenBank/DDBJ whole genome shotgun (WGS) entry which is preliminary data.</text>
</comment>
<name>A0AAW8NSJ3_9GAMM</name>
<dbReference type="PANTHER" id="PTHR21600:SF84">
    <property type="entry name" value="PSEUDOURIDINE SYNTHASE RSUA_RLUA-LIKE DOMAIN-CONTAINING PROTEIN"/>
    <property type="match status" value="1"/>
</dbReference>
<feature type="domain" description="Pseudouridine synthase RsuA/RluA-like" evidence="1">
    <location>
        <begin position="94"/>
        <end position="250"/>
    </location>
</feature>
<dbReference type="GO" id="GO:0009982">
    <property type="term" value="F:pseudouridine synthase activity"/>
    <property type="evidence" value="ECO:0007669"/>
    <property type="project" value="InterPro"/>
</dbReference>
<evidence type="ECO:0000313" key="4">
    <source>
        <dbReference type="Proteomes" id="UP001259340"/>
    </source>
</evidence>
<protein>
    <submittedName>
        <fullName evidence="2">Pseudouridine synthase</fullName>
    </submittedName>
</protein>
<dbReference type="Proteomes" id="UP001271263">
    <property type="component" value="Unassembled WGS sequence"/>
</dbReference>
<dbReference type="Proteomes" id="UP001259340">
    <property type="component" value="Unassembled WGS sequence"/>
</dbReference>
<dbReference type="RefSeq" id="WP_310655501.1">
    <property type="nucleotide sequence ID" value="NZ_JAPMLA010000020.1"/>
</dbReference>
<proteinExistence type="predicted"/>
<dbReference type="EMBL" id="JAPMLD010000018">
    <property type="protein sequence ID" value="MDW4826518.1"/>
    <property type="molecule type" value="Genomic_DNA"/>
</dbReference>
<dbReference type="Pfam" id="PF00849">
    <property type="entry name" value="PseudoU_synth_2"/>
    <property type="match status" value="1"/>
</dbReference>
<dbReference type="GO" id="GO:0140098">
    <property type="term" value="F:catalytic activity, acting on RNA"/>
    <property type="evidence" value="ECO:0007669"/>
    <property type="project" value="UniProtKB-ARBA"/>
</dbReference>
<evidence type="ECO:0000259" key="1">
    <source>
        <dbReference type="Pfam" id="PF00849"/>
    </source>
</evidence>
<dbReference type="InterPro" id="IPR006224">
    <property type="entry name" value="PsdUridine_synth_RluA-like_CS"/>
</dbReference>
<dbReference type="InterPro" id="IPR020103">
    <property type="entry name" value="PsdUridine_synth_cat_dom_sf"/>
</dbReference>
<reference evidence="3 5" key="1">
    <citation type="journal article" date="2022" name="bioRxiv">
        <title>Prophages regulate Shewanella fidelis 3313 motility and biofilm formation: implications for gut colonization dynamics in Ciona robusta.</title>
        <authorList>
            <person name="Natarajan O."/>
            <person name="Gibboney S.L."/>
            <person name="Young M.N."/>
            <person name="Lim S.J."/>
            <person name="Pluta N."/>
            <person name="Atkinson C.G."/>
            <person name="Leigh B.A."/>
            <person name="Liberti A."/>
            <person name="Kees E.D."/>
            <person name="Breitbart M."/>
            <person name="Gralnick J.A."/>
            <person name="Dishaw L.J."/>
        </authorList>
    </citation>
    <scope>NUCLEOTIDE SEQUENCE [LARGE SCALE GENOMIC DNA]</scope>
    <source>
        <strain evidence="3 5">JG4066</strain>
    </source>
</reference>
<dbReference type="AlphaFoldDB" id="A0AAW8NSJ3"/>
<dbReference type="InterPro" id="IPR006145">
    <property type="entry name" value="PsdUridine_synth_RsuA/RluA"/>
</dbReference>
<dbReference type="PROSITE" id="PS01129">
    <property type="entry name" value="PSI_RLU"/>
    <property type="match status" value="1"/>
</dbReference>
<evidence type="ECO:0000313" key="5">
    <source>
        <dbReference type="Proteomes" id="UP001271263"/>
    </source>
</evidence>